<protein>
    <recommendedName>
        <fullName evidence="3">Lipocalin family protein</fullName>
    </recommendedName>
</protein>
<sequence>MKNLLLLPLFSCLLGLGYWTKQQTGTQLNDILKGKWGNERIQLQYIVDSNLMHEEEIISEKGKTYSFDGSTIQITYPDGTVAQGTYSVFMEEEKKKVALQLHGTTTTYTLIAVTPTSMTWQKDMEDTNYQEGLTRKSAERAIYTEVFKKIIAGK</sequence>
<organism evidence="1 2">
    <name type="scientific">Adhaeribacter radiodurans</name>
    <dbReference type="NCBI Taxonomy" id="2745197"/>
    <lineage>
        <taxon>Bacteria</taxon>
        <taxon>Pseudomonadati</taxon>
        <taxon>Bacteroidota</taxon>
        <taxon>Cytophagia</taxon>
        <taxon>Cytophagales</taxon>
        <taxon>Hymenobacteraceae</taxon>
        <taxon>Adhaeribacter</taxon>
    </lineage>
</organism>
<reference evidence="1 2" key="2">
    <citation type="submission" date="2020-08" db="EMBL/GenBank/DDBJ databases">
        <title>Adhaeribacter dokdonensis sp. nov., isolated from the rhizosphere of Elymus tsukushiensis, a plant native to the Dokdo Islands, Republic of Korea.</title>
        <authorList>
            <person name="Ghim S.Y."/>
        </authorList>
    </citation>
    <scope>NUCLEOTIDE SEQUENCE [LARGE SCALE GENOMIC DNA]</scope>
    <source>
        <strain evidence="1 2">KUDC8001</strain>
    </source>
</reference>
<dbReference type="AlphaFoldDB" id="A0A7L7LAB0"/>
<evidence type="ECO:0000313" key="2">
    <source>
        <dbReference type="Proteomes" id="UP000514509"/>
    </source>
</evidence>
<dbReference type="RefSeq" id="WP_182412143.1">
    <property type="nucleotide sequence ID" value="NZ_CP055153.1"/>
</dbReference>
<evidence type="ECO:0008006" key="3">
    <source>
        <dbReference type="Google" id="ProtNLM"/>
    </source>
</evidence>
<dbReference type="Proteomes" id="UP000514509">
    <property type="component" value="Chromosome"/>
</dbReference>
<name>A0A7L7LAB0_9BACT</name>
<evidence type="ECO:0000313" key="1">
    <source>
        <dbReference type="EMBL" id="QMU29683.1"/>
    </source>
</evidence>
<proteinExistence type="predicted"/>
<dbReference type="EMBL" id="CP055153">
    <property type="protein sequence ID" value="QMU29683.1"/>
    <property type="molecule type" value="Genomic_DNA"/>
</dbReference>
<keyword evidence="2" id="KW-1185">Reference proteome</keyword>
<gene>
    <name evidence="1" type="ORF">HUW48_17335</name>
</gene>
<reference evidence="1 2" key="1">
    <citation type="submission" date="2020-06" db="EMBL/GenBank/DDBJ databases">
        <authorList>
            <person name="Hwang Y.J."/>
        </authorList>
    </citation>
    <scope>NUCLEOTIDE SEQUENCE [LARGE SCALE GENOMIC DNA]</scope>
    <source>
        <strain evidence="1 2">KUDC8001</strain>
    </source>
</reference>
<accession>A0A7L7LAB0</accession>
<dbReference type="KEGG" id="add:HUW48_17335"/>